<dbReference type="Pfam" id="PF23562">
    <property type="entry name" value="AMP-binding_C_3"/>
    <property type="match status" value="1"/>
</dbReference>
<dbReference type="SUPFAM" id="SSF56801">
    <property type="entry name" value="Acetyl-CoA synthetase-like"/>
    <property type="match status" value="1"/>
</dbReference>
<proteinExistence type="predicted"/>
<dbReference type="InterPro" id="IPR000873">
    <property type="entry name" value="AMP-dep_synth/lig_dom"/>
</dbReference>
<organism evidence="5 6">
    <name type="scientific">Lawsonella clevelandensis</name>
    <dbReference type="NCBI Taxonomy" id="1528099"/>
    <lineage>
        <taxon>Bacteria</taxon>
        <taxon>Bacillati</taxon>
        <taxon>Actinomycetota</taxon>
        <taxon>Actinomycetes</taxon>
        <taxon>Mycobacteriales</taxon>
        <taxon>Lawsonellaceae</taxon>
        <taxon>Lawsonella</taxon>
    </lineage>
</organism>
<dbReference type="CDD" id="cd05907">
    <property type="entry name" value="VL_LC_FACS_like"/>
    <property type="match status" value="1"/>
</dbReference>
<comment type="catalytic activity">
    <reaction evidence="3">
        <text>a long-chain fatty acid + ATP + CoA = a long-chain fatty acyl-CoA + AMP + diphosphate</text>
        <dbReference type="Rhea" id="RHEA:15421"/>
        <dbReference type="ChEBI" id="CHEBI:30616"/>
        <dbReference type="ChEBI" id="CHEBI:33019"/>
        <dbReference type="ChEBI" id="CHEBI:57287"/>
        <dbReference type="ChEBI" id="CHEBI:57560"/>
        <dbReference type="ChEBI" id="CHEBI:83139"/>
        <dbReference type="ChEBI" id="CHEBI:456215"/>
        <dbReference type="EC" id="6.2.1.3"/>
    </reaction>
    <physiologicalReaction direction="left-to-right" evidence="3">
        <dbReference type="Rhea" id="RHEA:15422"/>
    </physiologicalReaction>
</comment>
<sequence length="616" mass="68830">MSPPNQRRLGGASGLREYTAPLSYCVEEHESIVDSLYRQSSYAPDRVLFERPIHSEWVPVTARQFASEVRSLACGWINLGIQPGDRIALLSQTRYEWMLFAYSIWSCGAVVVPIYPSSSAEQIHHILKDSGARYVVVENQQNLGTVLERDTPATVQDIYVIEKSAVEQVTAAGRGEVGCNAELDQRIADLTANSLACIVFTSGTTGRPKGVQISHGNLLYEIRALSSRSIAQAVQTGNRVLNFLPLAHVFQLAISLMCIERGVTQAYWSNFGTVTEQFARFKPHFFVGVPRVYEKIMEGVRRKSRLAGPLGAWIFDRSYQEAINYSRMSDKRMPVGMRARHWLYDQLIYRRLRDTLGGELQWVVSGGGSLNSELAHFLHGAGVDVYEGYGLTETAAAITVNSPGEWQIGSIGRPLPGCSVKIADDGEVLLKGGMVTSGYWHNTDATTTAFDDGWFHSGDLGSLDREGYVYITGRKKEIIVTAGGKNVSPAKLEDVINQCPLVSHAVVIGDRRKYIACLISLDRYAVREWLQDNGRDPHLSIEKLQRDPDLRKVIQDAIDLANEQVSHAESIKRFRILSRDLTEEDGELTATLKLKRHAINLHFQDDIEKIYRSKKR</sequence>
<dbReference type="InterPro" id="IPR045851">
    <property type="entry name" value="AMP-bd_C_sf"/>
</dbReference>
<dbReference type="InterPro" id="IPR020845">
    <property type="entry name" value="AMP-binding_CS"/>
</dbReference>
<dbReference type="PANTHER" id="PTHR43272:SF33">
    <property type="entry name" value="AMP-BINDING DOMAIN-CONTAINING PROTEIN-RELATED"/>
    <property type="match status" value="1"/>
</dbReference>
<dbReference type="Gene3D" id="3.30.300.30">
    <property type="match status" value="1"/>
</dbReference>
<keyword evidence="2" id="KW-0067">ATP-binding</keyword>
<keyword evidence="5" id="KW-0436">Ligase</keyword>
<dbReference type="GO" id="GO:0004467">
    <property type="term" value="F:long-chain fatty acid-CoA ligase activity"/>
    <property type="evidence" value="ECO:0007669"/>
    <property type="project" value="UniProtKB-EC"/>
</dbReference>
<dbReference type="Pfam" id="PF00501">
    <property type="entry name" value="AMP-binding"/>
    <property type="match status" value="1"/>
</dbReference>
<name>A0A2W5ICR2_9ACTN</name>
<comment type="caution">
    <text evidence="5">The sequence shown here is derived from an EMBL/GenBank/DDBJ whole genome shotgun (WGS) entry which is preliminary data.</text>
</comment>
<evidence type="ECO:0000259" key="4">
    <source>
        <dbReference type="Pfam" id="PF00501"/>
    </source>
</evidence>
<dbReference type="GO" id="GO:0016020">
    <property type="term" value="C:membrane"/>
    <property type="evidence" value="ECO:0007669"/>
    <property type="project" value="TreeGrafter"/>
</dbReference>
<dbReference type="InterPro" id="IPR042099">
    <property type="entry name" value="ANL_N_sf"/>
</dbReference>
<dbReference type="Gene3D" id="3.40.50.12780">
    <property type="entry name" value="N-terminal domain of ligase-like"/>
    <property type="match status" value="1"/>
</dbReference>
<evidence type="ECO:0000256" key="1">
    <source>
        <dbReference type="ARBA" id="ARBA00022741"/>
    </source>
</evidence>
<reference evidence="5 6" key="1">
    <citation type="submission" date="2017-08" db="EMBL/GenBank/DDBJ databases">
        <title>Infants hospitalized years apart are colonized by the same room-sourced microbial strains.</title>
        <authorList>
            <person name="Brooks B."/>
            <person name="Olm M.R."/>
            <person name="Firek B.A."/>
            <person name="Baker R."/>
            <person name="Thomas B.C."/>
            <person name="Morowitz M.J."/>
            <person name="Banfield J.F."/>
        </authorList>
    </citation>
    <scope>NUCLEOTIDE SEQUENCE [LARGE SCALE GENOMIC DNA]</scope>
    <source>
        <strain evidence="5">S2_006_000_R1_57</strain>
    </source>
</reference>
<protein>
    <submittedName>
        <fullName evidence="5">Long-chain fatty acid--CoA ligase</fullName>
    </submittedName>
</protein>
<gene>
    <name evidence="5" type="ORF">DI579_05045</name>
</gene>
<dbReference type="GO" id="GO:0005524">
    <property type="term" value="F:ATP binding"/>
    <property type="evidence" value="ECO:0007669"/>
    <property type="project" value="UniProtKB-KW"/>
</dbReference>
<evidence type="ECO:0000256" key="3">
    <source>
        <dbReference type="ARBA" id="ARBA00024484"/>
    </source>
</evidence>
<dbReference type="RefSeq" id="WP_304161226.1">
    <property type="nucleotide sequence ID" value="NZ_CAKZIO010000002.1"/>
</dbReference>
<keyword evidence="1" id="KW-0547">Nucleotide-binding</keyword>
<evidence type="ECO:0000256" key="2">
    <source>
        <dbReference type="ARBA" id="ARBA00022840"/>
    </source>
</evidence>
<dbReference type="PROSITE" id="PS00455">
    <property type="entry name" value="AMP_BINDING"/>
    <property type="match status" value="1"/>
</dbReference>
<evidence type="ECO:0000313" key="6">
    <source>
        <dbReference type="Proteomes" id="UP000248606"/>
    </source>
</evidence>
<evidence type="ECO:0000313" key="5">
    <source>
        <dbReference type="EMBL" id="PZP88843.1"/>
    </source>
</evidence>
<dbReference type="AlphaFoldDB" id="A0A2W5ICR2"/>
<feature type="domain" description="AMP-dependent synthetase/ligase" evidence="4">
    <location>
        <begin position="39"/>
        <end position="440"/>
    </location>
</feature>
<dbReference type="PANTHER" id="PTHR43272">
    <property type="entry name" value="LONG-CHAIN-FATTY-ACID--COA LIGASE"/>
    <property type="match status" value="1"/>
</dbReference>
<accession>A0A2W5ICR2</accession>
<dbReference type="Proteomes" id="UP000248606">
    <property type="component" value="Unassembled WGS sequence"/>
</dbReference>
<dbReference type="EMBL" id="QFOZ01000006">
    <property type="protein sequence ID" value="PZP88843.1"/>
    <property type="molecule type" value="Genomic_DNA"/>
</dbReference>